<dbReference type="GO" id="GO:0006355">
    <property type="term" value="P:regulation of DNA-templated transcription"/>
    <property type="evidence" value="ECO:0007669"/>
    <property type="project" value="InterPro"/>
</dbReference>
<feature type="transmembrane region" description="Helical" evidence="3">
    <location>
        <begin position="174"/>
        <end position="191"/>
    </location>
</feature>
<dbReference type="Gene3D" id="1.10.10.10">
    <property type="entry name" value="Winged helix-like DNA-binding domain superfamily/Winged helix DNA-binding domain"/>
    <property type="match status" value="1"/>
</dbReference>
<dbReference type="SUPFAM" id="SSF46894">
    <property type="entry name" value="C-terminal effector domain of the bipartite response regulators"/>
    <property type="match status" value="1"/>
</dbReference>
<name>A0A2A4G3D4_9FLAO</name>
<feature type="domain" description="OmpR/PhoB-type" evidence="4">
    <location>
        <begin position="206"/>
        <end position="303"/>
    </location>
</feature>
<keyword evidence="6" id="KW-1185">Reference proteome</keyword>
<dbReference type="Pfam" id="PF00486">
    <property type="entry name" value="Trans_reg_C"/>
    <property type="match status" value="1"/>
</dbReference>
<gene>
    <name evidence="5" type="ORF">B7P33_16835</name>
</gene>
<dbReference type="GO" id="GO:0000160">
    <property type="term" value="P:phosphorelay signal transduction system"/>
    <property type="evidence" value="ECO:0007669"/>
    <property type="project" value="InterPro"/>
</dbReference>
<dbReference type="PROSITE" id="PS51755">
    <property type="entry name" value="OMPR_PHOB"/>
    <property type="match status" value="1"/>
</dbReference>
<dbReference type="CDD" id="cd00383">
    <property type="entry name" value="trans_reg_C"/>
    <property type="match status" value="1"/>
</dbReference>
<protein>
    <recommendedName>
        <fullName evidence="4">OmpR/PhoB-type domain-containing protein</fullName>
    </recommendedName>
</protein>
<feature type="DNA-binding region" description="OmpR/PhoB-type" evidence="2">
    <location>
        <begin position="206"/>
        <end position="303"/>
    </location>
</feature>
<dbReference type="InterPro" id="IPR016032">
    <property type="entry name" value="Sig_transdc_resp-reg_C-effctor"/>
</dbReference>
<dbReference type="OrthoDB" id="7556122at2"/>
<dbReference type="InterPro" id="IPR036388">
    <property type="entry name" value="WH-like_DNA-bd_sf"/>
</dbReference>
<keyword evidence="3" id="KW-0812">Transmembrane</keyword>
<keyword evidence="3" id="KW-0472">Membrane</keyword>
<comment type="caution">
    <text evidence="5">The sequence shown here is derived from an EMBL/GenBank/DDBJ whole genome shotgun (WGS) entry which is preliminary data.</text>
</comment>
<dbReference type="InterPro" id="IPR001867">
    <property type="entry name" value="OmpR/PhoB-type_DNA-bd"/>
</dbReference>
<sequence length="306" mass="34680">MCRIIIYLKYFYTHMSLKNLFIVLPMLALGLLLLLGGKAEEPLPHFEEKVKVALRKTGHNLLLASQDSTSLVLPIQKLEENKFRLTFETDLVLAPEQVVSEINTHLGQSGLSQDYIVELVDCDTQNVWYSFQMVQDQKDDLVTCQGRTLPLNCYALDIVFIKPQPTHAIGTPKTYLSLMLIGFLGFGLWYTNQKKSAADKQENQAENTLILGPYRLDCDNLQLLGGAQPIELSTKESELLAIFSRHGEQVVKREILVKEVWEDKGIFVGRSLDTFISMIRKKLKPDGLLQIVTVHGVGYRLESKQE</sequence>
<proteinExistence type="predicted"/>
<dbReference type="GO" id="GO:0003677">
    <property type="term" value="F:DNA binding"/>
    <property type="evidence" value="ECO:0007669"/>
    <property type="project" value="UniProtKB-UniRule"/>
</dbReference>
<organism evidence="5 6">
    <name type="scientific">Sediminicola luteus</name>
    <dbReference type="NCBI Taxonomy" id="319238"/>
    <lineage>
        <taxon>Bacteria</taxon>
        <taxon>Pseudomonadati</taxon>
        <taxon>Bacteroidota</taxon>
        <taxon>Flavobacteriia</taxon>
        <taxon>Flavobacteriales</taxon>
        <taxon>Flavobacteriaceae</taxon>
        <taxon>Sediminicola</taxon>
    </lineage>
</organism>
<evidence type="ECO:0000259" key="4">
    <source>
        <dbReference type="PROSITE" id="PS51755"/>
    </source>
</evidence>
<keyword evidence="1 2" id="KW-0238">DNA-binding</keyword>
<dbReference type="SMART" id="SM00862">
    <property type="entry name" value="Trans_reg_C"/>
    <property type="match status" value="1"/>
</dbReference>
<evidence type="ECO:0000256" key="1">
    <source>
        <dbReference type="ARBA" id="ARBA00023125"/>
    </source>
</evidence>
<reference evidence="5 6" key="1">
    <citation type="submission" date="2017-04" db="EMBL/GenBank/DDBJ databases">
        <title>A new member of the family Flavobacteriaceae isolated from ascidians.</title>
        <authorList>
            <person name="Chen L."/>
        </authorList>
    </citation>
    <scope>NUCLEOTIDE SEQUENCE [LARGE SCALE GENOMIC DNA]</scope>
    <source>
        <strain evidence="5 6">HQA918</strain>
    </source>
</reference>
<keyword evidence="3" id="KW-1133">Transmembrane helix</keyword>
<accession>A0A2A4G3D4</accession>
<evidence type="ECO:0000256" key="2">
    <source>
        <dbReference type="PROSITE-ProRule" id="PRU01091"/>
    </source>
</evidence>
<evidence type="ECO:0000313" key="6">
    <source>
        <dbReference type="Proteomes" id="UP000219559"/>
    </source>
</evidence>
<dbReference type="Proteomes" id="UP000219559">
    <property type="component" value="Unassembled WGS sequence"/>
</dbReference>
<dbReference type="AlphaFoldDB" id="A0A2A4G3D4"/>
<evidence type="ECO:0000256" key="3">
    <source>
        <dbReference type="SAM" id="Phobius"/>
    </source>
</evidence>
<evidence type="ECO:0000313" key="5">
    <source>
        <dbReference type="EMBL" id="PCE62941.1"/>
    </source>
</evidence>
<dbReference type="EMBL" id="NBWU01000007">
    <property type="protein sequence ID" value="PCE62941.1"/>
    <property type="molecule type" value="Genomic_DNA"/>
</dbReference>
<dbReference type="RefSeq" id="WP_097441052.1">
    <property type="nucleotide sequence ID" value="NZ_KZ300477.1"/>
</dbReference>